<keyword evidence="7" id="KW-1185">Reference proteome</keyword>
<evidence type="ECO:0000313" key="7">
    <source>
        <dbReference type="Proteomes" id="UP000648984"/>
    </source>
</evidence>
<keyword evidence="2" id="KW-0805">Transcription regulation</keyword>
<evidence type="ECO:0000256" key="2">
    <source>
        <dbReference type="ARBA" id="ARBA00023015"/>
    </source>
</evidence>
<comment type="similarity">
    <text evidence="1">Belongs to the LysR transcriptional regulatory family.</text>
</comment>
<name>A0ABX1QB45_9RHOO</name>
<dbReference type="EMBL" id="WTVQ01000006">
    <property type="protein sequence ID" value="NMG74246.1"/>
    <property type="molecule type" value="Genomic_DNA"/>
</dbReference>
<dbReference type="SUPFAM" id="SSF46785">
    <property type="entry name" value="Winged helix' DNA-binding domain"/>
    <property type="match status" value="1"/>
</dbReference>
<dbReference type="Proteomes" id="UP000648984">
    <property type="component" value="Unassembled WGS sequence"/>
</dbReference>
<keyword evidence="3" id="KW-0238">DNA-binding</keyword>
<proteinExistence type="inferred from homology"/>
<dbReference type="Gene3D" id="1.10.10.10">
    <property type="entry name" value="Winged helix-like DNA-binding domain superfamily/Winged helix DNA-binding domain"/>
    <property type="match status" value="1"/>
</dbReference>
<dbReference type="InterPro" id="IPR058163">
    <property type="entry name" value="LysR-type_TF_proteobact-type"/>
</dbReference>
<keyword evidence="4" id="KW-0804">Transcription</keyword>
<dbReference type="InterPro" id="IPR036388">
    <property type="entry name" value="WH-like_DNA-bd_sf"/>
</dbReference>
<evidence type="ECO:0000313" key="6">
    <source>
        <dbReference type="EMBL" id="NMG74246.1"/>
    </source>
</evidence>
<feature type="domain" description="HTH lysR-type" evidence="5">
    <location>
        <begin position="4"/>
        <end position="61"/>
    </location>
</feature>
<comment type="caution">
    <text evidence="6">The sequence shown here is derived from an EMBL/GenBank/DDBJ whole genome shotgun (WGS) entry which is preliminary data.</text>
</comment>
<evidence type="ECO:0000259" key="5">
    <source>
        <dbReference type="PROSITE" id="PS50931"/>
    </source>
</evidence>
<dbReference type="Gene3D" id="3.40.190.10">
    <property type="entry name" value="Periplasmic binding protein-like II"/>
    <property type="match status" value="2"/>
</dbReference>
<protein>
    <submittedName>
        <fullName evidence="6">LysR family transcriptional regulator</fullName>
    </submittedName>
</protein>
<dbReference type="InterPro" id="IPR036390">
    <property type="entry name" value="WH_DNA-bd_sf"/>
</dbReference>
<dbReference type="Pfam" id="PF03466">
    <property type="entry name" value="LysR_substrate"/>
    <property type="match status" value="1"/>
</dbReference>
<dbReference type="PROSITE" id="PS50931">
    <property type="entry name" value="HTH_LYSR"/>
    <property type="match status" value="1"/>
</dbReference>
<accession>A0ABX1QB45</accession>
<dbReference type="CDD" id="cd08432">
    <property type="entry name" value="PBP2_GcdR_TrpI_HvrB_AmpR_like"/>
    <property type="match status" value="1"/>
</dbReference>
<evidence type="ECO:0000256" key="3">
    <source>
        <dbReference type="ARBA" id="ARBA00023125"/>
    </source>
</evidence>
<dbReference type="SUPFAM" id="SSF53850">
    <property type="entry name" value="Periplasmic binding protein-like II"/>
    <property type="match status" value="1"/>
</dbReference>
<sequence>MKLPPLACLRAFEAAVRTGGFARAADELALTPNAVAHQVKQLEEWLDMRLFERHARGVVPTPAGSAYAAAVADTFEQLSAATRQLLVRRDDRVVTVTAMPSLVTRWLMPRLPRLAVRHPDIEVRVLASVKHVDLFHGEADVAIRLGRGPYPGLASEELLIENFVAVASPRFLEAHPNLATPADLFRLPLLHDEMIDALPDEVDWPKWFEAVGVKPPRRLAGHLFSHTYLTLEAAIAGQGVALAGEHILGDAITGGRLRVLFNGLSVKGPYQYHLLRLPGAEVRPAVAAVCDWVREEARAG</sequence>
<dbReference type="Pfam" id="PF00126">
    <property type="entry name" value="HTH_1"/>
    <property type="match status" value="1"/>
</dbReference>
<gene>
    <name evidence="6" type="ORF">GPA25_05685</name>
</gene>
<reference evidence="6 7" key="1">
    <citation type="submission" date="2019-12" db="EMBL/GenBank/DDBJ databases">
        <title>Comparative genomics gives insights into the taxonomy of the Azoarcus-Aromatoleum group and reveals separate origins of nif in the plant-associated Azoarcus and non-plant-associated Aromatoleum sub-groups.</title>
        <authorList>
            <person name="Lafos M."/>
            <person name="Maluk M."/>
            <person name="Batista M."/>
            <person name="Junghare M."/>
            <person name="Carmona M."/>
            <person name="Faoro H."/>
            <person name="Cruz L.M."/>
            <person name="Battistoni F."/>
            <person name="De Souza E."/>
            <person name="Pedrosa F."/>
            <person name="Chen W.-M."/>
            <person name="Poole P.S."/>
            <person name="Dixon R.A."/>
            <person name="James E.K."/>
        </authorList>
    </citation>
    <scope>NUCLEOTIDE SEQUENCE [LARGE SCALE GENOMIC DNA]</scope>
    <source>
        <strain evidence="6 7">22Lin</strain>
    </source>
</reference>
<dbReference type="PANTHER" id="PTHR30537:SF79">
    <property type="entry name" value="TRANSCRIPTIONAL REGULATOR-RELATED"/>
    <property type="match status" value="1"/>
</dbReference>
<dbReference type="InterPro" id="IPR000847">
    <property type="entry name" value="LysR_HTH_N"/>
</dbReference>
<evidence type="ECO:0000256" key="4">
    <source>
        <dbReference type="ARBA" id="ARBA00023163"/>
    </source>
</evidence>
<dbReference type="RefSeq" id="WP_169259388.1">
    <property type="nucleotide sequence ID" value="NZ_WTVQ01000006.1"/>
</dbReference>
<evidence type="ECO:0000256" key="1">
    <source>
        <dbReference type="ARBA" id="ARBA00009437"/>
    </source>
</evidence>
<organism evidence="6 7">
    <name type="scientific">Aromatoleum diolicum</name>
    <dbReference type="NCBI Taxonomy" id="75796"/>
    <lineage>
        <taxon>Bacteria</taxon>
        <taxon>Pseudomonadati</taxon>
        <taxon>Pseudomonadota</taxon>
        <taxon>Betaproteobacteria</taxon>
        <taxon>Rhodocyclales</taxon>
        <taxon>Rhodocyclaceae</taxon>
        <taxon>Aromatoleum</taxon>
    </lineage>
</organism>
<dbReference type="InterPro" id="IPR005119">
    <property type="entry name" value="LysR_subst-bd"/>
</dbReference>
<dbReference type="PANTHER" id="PTHR30537">
    <property type="entry name" value="HTH-TYPE TRANSCRIPTIONAL REGULATOR"/>
    <property type="match status" value="1"/>
</dbReference>